<dbReference type="RefSeq" id="WP_137697481.1">
    <property type="nucleotide sequence ID" value="NZ_CP061336.1"/>
</dbReference>
<sequence>MVEEKKSSLISDVAGLSSPITKLIETIGSGIGQLAKPWQTKRNAKADAEAIQTISKTLNETLGEVTYNTPNFSITVKNDCIEETIISRLVNQEIDRQFNLKDIISETAAILETKEQVSEEPVSKDWTTRFISIAQDISNAELKNLWAQILAGEIEHPNSFSLRTLDLLKNISQDEAEKIQNIYKCCLQDFYGNNYIFGYINSLESMGISFSDALILDELNLCKSDLVYTISKKQGTYFKVGNTNNLIMITNETEADINMPCIKLTKIGNQIFNITNVEYKNDDIVALLEFLRQNKKLKFELIDVTELSCQSDSIHEIC</sequence>
<keyword evidence="2" id="KW-1185">Reference proteome</keyword>
<protein>
    <submittedName>
        <fullName evidence="1">DUF2806 domain-containing protein</fullName>
    </submittedName>
</protein>
<dbReference type="AlphaFoldDB" id="A0A4U7JI06"/>
<gene>
    <name evidence="1" type="ORF">EHE19_018045</name>
</gene>
<reference evidence="1 2" key="1">
    <citation type="submission" date="2020-09" db="EMBL/GenBank/DDBJ databases">
        <title>Characterization and genome sequencing of Ruminiclostridium sp. nov. MA18.</title>
        <authorList>
            <person name="Rettenmaier R."/>
            <person name="Kowollik M.-L."/>
            <person name="Liebl W."/>
            <person name="Zverlov V."/>
        </authorList>
    </citation>
    <scope>NUCLEOTIDE SEQUENCE [LARGE SCALE GENOMIC DNA]</scope>
    <source>
        <strain evidence="1 2">MA18</strain>
    </source>
</reference>
<organism evidence="1 2">
    <name type="scientific">Ruminiclostridium herbifermentans</name>
    <dbReference type="NCBI Taxonomy" id="2488810"/>
    <lineage>
        <taxon>Bacteria</taxon>
        <taxon>Bacillati</taxon>
        <taxon>Bacillota</taxon>
        <taxon>Clostridia</taxon>
        <taxon>Eubacteriales</taxon>
        <taxon>Oscillospiraceae</taxon>
        <taxon>Ruminiclostridium</taxon>
    </lineage>
</organism>
<dbReference type="OrthoDB" id="9758333at2"/>
<dbReference type="EMBL" id="CP061336">
    <property type="protein sequence ID" value="QNU66717.1"/>
    <property type="molecule type" value="Genomic_DNA"/>
</dbReference>
<dbReference type="Proteomes" id="UP000306409">
    <property type="component" value="Chromosome"/>
</dbReference>
<proteinExistence type="predicted"/>
<name>A0A4U7JI06_9FIRM</name>
<evidence type="ECO:0000313" key="2">
    <source>
        <dbReference type="Proteomes" id="UP000306409"/>
    </source>
</evidence>
<dbReference type="InterPro" id="IPR021254">
    <property type="entry name" value="DUF2806"/>
</dbReference>
<accession>A0A4U7JI06</accession>
<dbReference type="KEGG" id="rher:EHE19_018045"/>
<evidence type="ECO:0000313" key="1">
    <source>
        <dbReference type="EMBL" id="QNU66717.1"/>
    </source>
</evidence>
<dbReference type="Pfam" id="PF10987">
    <property type="entry name" value="DUF2806"/>
    <property type="match status" value="1"/>
</dbReference>